<keyword evidence="4" id="KW-0326">Glycosidase</keyword>
<sequence length="807" mass="85993">MKKNYFLLFLLLLASLSGKAQNVWKNVQIGGGGFVTGIITSKNDADLKYARTDVGGAFRWDAVNKKWISLLDWLSVDQVSYFGVESLAIDPQNDNVVYLLVGTDYFNSGKTAILKSTNKGNSFTEVEVTSQFKAHGNGMGRSNGERLAVDPNNSNILYCGTRRNGIFQSIDAGLTWSKLSGFPVTTTSNDNGVCFVVLDPASVSGGKTQTIYAGVSRIGASNLYKSVDGGISWTAVSGATTSYMPQRAVLDSNRSLLITYADFEGPWNPTAGQISKLSSTGIFTNITPAGFTTPFGGIDVDPTNPLRLIASTMNTYWTQHTTSGGAVAYGDRFFVSTDGGANWRDLVGNTGISLDTNGCTWISGQSIHWAGDFKFNPANTSQASVISGNGIFTCDDINAAKTTWKFDAIGLEETVPLDLISIPSGPLMSVIGDFDGFKHTDVTVFAPQHAPTMGTSTSISYASGNTNKIVRLGNSMYYSENQGATWTKTTADLMGQKGRTALSYDGNTILHCPSGSTSIYRSVDNGTTWTTSNGISVSNAIPVSDQVTNNKFYAYNQPTGSMMISTDGGINFVSAGNPGSWGSQLIRTVPGNAGHIWIAMNNGGLKRSIDGGQTFSVPSANVTVAGSVGIGKAAPGKTYPTIYIWGTVNGVTGAFRSIDEGVTWLRVNDDAYEFGGTGNGNFVIGDMNTFGRVYMSTVGRGIVYTDSDASLGISDNEFKNDTQIFSVKASPNPMKDYVVLELPDDTNGTLVNIQVYDLLGKLIKQNMHAVSNNAVTLFSDDLSNQQGVLLVKVTTSNGKSGFVKIIK</sequence>
<dbReference type="Proteomes" id="UP001269081">
    <property type="component" value="Unassembled WGS sequence"/>
</dbReference>
<reference evidence="9 10" key="1">
    <citation type="submission" date="2023-07" db="EMBL/GenBank/DDBJ databases">
        <title>Sorghum-associated microbial communities from plants grown in Nebraska, USA.</title>
        <authorList>
            <person name="Schachtman D."/>
        </authorList>
    </citation>
    <scope>NUCLEOTIDE SEQUENCE [LARGE SCALE GENOMIC DNA]</scope>
    <source>
        <strain evidence="9 10">4129</strain>
    </source>
</reference>
<proteinExistence type="inferred from homology"/>
<dbReference type="Gene3D" id="2.130.10.10">
    <property type="entry name" value="YVTN repeat-like/Quinoprotein amine dehydrogenase"/>
    <property type="match status" value="2"/>
</dbReference>
<accession>A0ABU1Y6A0</accession>
<dbReference type="SUPFAM" id="SSF110296">
    <property type="entry name" value="Oligoxyloglucan reducing end-specific cellobiohydrolase"/>
    <property type="match status" value="2"/>
</dbReference>
<feature type="domain" description="Secretion system C-terminal sorting" evidence="8">
    <location>
        <begin position="731"/>
        <end position="805"/>
    </location>
</feature>
<feature type="signal peptide" evidence="7">
    <location>
        <begin position="1"/>
        <end position="20"/>
    </location>
</feature>
<dbReference type="Pfam" id="PF18962">
    <property type="entry name" value="Por_Secre_tail"/>
    <property type="match status" value="1"/>
</dbReference>
<evidence type="ECO:0000256" key="4">
    <source>
        <dbReference type="ARBA" id="ARBA00023295"/>
    </source>
</evidence>
<protein>
    <recommendedName>
        <fullName evidence="8">Secretion system C-terminal sorting domain-containing protein</fullName>
    </recommendedName>
</protein>
<evidence type="ECO:0000256" key="6">
    <source>
        <dbReference type="ARBA" id="ARBA00037986"/>
    </source>
</evidence>
<dbReference type="RefSeq" id="WP_310280286.1">
    <property type="nucleotide sequence ID" value="NZ_JAVDWQ010000004.1"/>
</dbReference>
<feature type="chain" id="PRO_5046943556" description="Secretion system C-terminal sorting domain-containing protein" evidence="7">
    <location>
        <begin position="21"/>
        <end position="807"/>
    </location>
</feature>
<dbReference type="InterPro" id="IPR015943">
    <property type="entry name" value="WD40/YVTN_repeat-like_dom_sf"/>
</dbReference>
<dbReference type="PANTHER" id="PTHR43739:SF2">
    <property type="entry name" value="OLIGOXYLOGLUCAN-REDUCING END-SPECIFIC XYLOGLUCANASE-RELATED"/>
    <property type="match status" value="1"/>
</dbReference>
<evidence type="ECO:0000256" key="3">
    <source>
        <dbReference type="ARBA" id="ARBA00023277"/>
    </source>
</evidence>
<evidence type="ECO:0000313" key="10">
    <source>
        <dbReference type="Proteomes" id="UP001269081"/>
    </source>
</evidence>
<evidence type="ECO:0000256" key="2">
    <source>
        <dbReference type="ARBA" id="ARBA00022801"/>
    </source>
</evidence>
<keyword evidence="1 7" id="KW-0732">Signal</keyword>
<dbReference type="InterPro" id="IPR052025">
    <property type="entry name" value="Xyloglucanase_GH74"/>
</dbReference>
<organism evidence="9 10">
    <name type="scientific">Flavobacterium piscis</name>
    <dbReference type="NCBI Taxonomy" id="1114874"/>
    <lineage>
        <taxon>Bacteria</taxon>
        <taxon>Pseudomonadati</taxon>
        <taxon>Bacteroidota</taxon>
        <taxon>Flavobacteriia</taxon>
        <taxon>Flavobacteriales</taxon>
        <taxon>Flavobacteriaceae</taxon>
        <taxon>Flavobacterium</taxon>
    </lineage>
</organism>
<evidence type="ECO:0000259" key="8">
    <source>
        <dbReference type="Pfam" id="PF18962"/>
    </source>
</evidence>
<dbReference type="InterPro" id="IPR026444">
    <property type="entry name" value="Secre_tail"/>
</dbReference>
<dbReference type="NCBIfam" id="TIGR04183">
    <property type="entry name" value="Por_Secre_tail"/>
    <property type="match status" value="1"/>
</dbReference>
<evidence type="ECO:0000256" key="7">
    <source>
        <dbReference type="SAM" id="SignalP"/>
    </source>
</evidence>
<comment type="caution">
    <text evidence="9">The sequence shown here is derived from an EMBL/GenBank/DDBJ whole genome shotgun (WGS) entry which is preliminary data.</text>
</comment>
<evidence type="ECO:0000313" key="9">
    <source>
        <dbReference type="EMBL" id="MDR7209766.1"/>
    </source>
</evidence>
<name>A0ABU1Y6A0_9FLAO</name>
<keyword evidence="5" id="KW-0624">Polysaccharide degradation</keyword>
<evidence type="ECO:0000256" key="5">
    <source>
        <dbReference type="ARBA" id="ARBA00023326"/>
    </source>
</evidence>
<evidence type="ECO:0000256" key="1">
    <source>
        <dbReference type="ARBA" id="ARBA00022729"/>
    </source>
</evidence>
<keyword evidence="10" id="KW-1185">Reference proteome</keyword>
<keyword evidence="2" id="KW-0378">Hydrolase</keyword>
<comment type="similarity">
    <text evidence="6">Belongs to the glycosyl hydrolase 74 family.</text>
</comment>
<gene>
    <name evidence="9" type="ORF">J2W48_001704</name>
</gene>
<dbReference type="EMBL" id="JAVDWQ010000004">
    <property type="protein sequence ID" value="MDR7209766.1"/>
    <property type="molecule type" value="Genomic_DNA"/>
</dbReference>
<dbReference type="PANTHER" id="PTHR43739">
    <property type="entry name" value="XYLOGLUCANASE (EUROFUNG)"/>
    <property type="match status" value="1"/>
</dbReference>
<keyword evidence="3" id="KW-0119">Carbohydrate metabolism</keyword>